<dbReference type="OrthoDB" id="5555409at2759"/>
<evidence type="ECO:0000256" key="4">
    <source>
        <dbReference type="ARBA" id="ARBA00035194"/>
    </source>
</evidence>
<sequence length="352" mass="40878">MPEREGAEKKPSERIVVARYPSCESVCAFKFVIIGISAHFLFSLFLFFLQFSRSFPTMNPKFYFEMCVSKCYLQVVMLPSTHLHRLARHLNLQSSRNTWVLRRVFQPEVTPPGCIQKNPNDFHDYQKYEVVEFETQKPAGPIKVILLQDVEGIGHQFDVVSVDRTLARKDLLLSKKAVYASPFDLKHYADMKTRMADELASRIRIPYELKVVGRDLQKMVVPVKVNMENEWTIDKKLVKSSLRQMGVFVAENTIFLASKPISGPNFDIEAKLFRFYIVVNQQYIVPMLGRITHISVDESKQMISPALTTPRDEELARYHIRKEFPLYNKSNDFTEDFPVFEHMKEHAPTTSQ</sequence>
<dbReference type="InterPro" id="IPR000244">
    <property type="entry name" value="Ribosomal_bL9"/>
</dbReference>
<dbReference type="FunFam" id="3.40.5.10:FF:000013">
    <property type="entry name" value="Mitochondrial Ribosomal Protein, Large"/>
    <property type="match status" value="1"/>
</dbReference>
<evidence type="ECO:0000259" key="7">
    <source>
        <dbReference type="Pfam" id="PF01281"/>
    </source>
</evidence>
<dbReference type="KEGG" id="crq:GCK72_001909"/>
<dbReference type="InParanoid" id="E3LMP6"/>
<dbReference type="Gene3D" id="3.40.5.10">
    <property type="entry name" value="Ribosomal protein L9, N-terminal domain"/>
    <property type="match status" value="1"/>
</dbReference>
<evidence type="ECO:0000256" key="5">
    <source>
        <dbReference type="ARBA" id="ARBA00035381"/>
    </source>
</evidence>
<dbReference type="GO" id="GO:1990904">
    <property type="term" value="C:ribonucleoprotein complex"/>
    <property type="evidence" value="ECO:0007669"/>
    <property type="project" value="UniProtKB-KW"/>
</dbReference>
<keyword evidence="3" id="KW-0687">Ribonucleoprotein</keyword>
<keyword evidence="6" id="KW-0472">Membrane</keyword>
<evidence type="ECO:0000256" key="2">
    <source>
        <dbReference type="ARBA" id="ARBA00022980"/>
    </source>
</evidence>
<evidence type="ECO:0000256" key="3">
    <source>
        <dbReference type="ARBA" id="ARBA00023274"/>
    </source>
</evidence>
<dbReference type="Pfam" id="PF01281">
    <property type="entry name" value="Ribosomal_L9_N"/>
    <property type="match status" value="1"/>
</dbReference>
<dbReference type="RefSeq" id="XP_003114699.2">
    <property type="nucleotide sequence ID" value="XM_003114651.2"/>
</dbReference>
<feature type="transmembrane region" description="Helical" evidence="6">
    <location>
        <begin position="28"/>
        <end position="49"/>
    </location>
</feature>
<dbReference type="InterPro" id="IPR009027">
    <property type="entry name" value="Ribosomal_bL9/RNase_H1_N"/>
</dbReference>
<evidence type="ECO:0000313" key="8">
    <source>
        <dbReference type="EMBL" id="EFP02834.1"/>
    </source>
</evidence>
<dbReference type="PANTHER" id="PTHR21368">
    <property type="entry name" value="50S RIBOSOMAL PROTEIN L9"/>
    <property type="match status" value="1"/>
</dbReference>
<comment type="similarity">
    <text evidence="1">Belongs to the bacterial ribosomal protein bL9 family.</text>
</comment>
<dbReference type="CTD" id="9815413"/>
<accession>E3LMP6</accession>
<dbReference type="SUPFAM" id="SSF55658">
    <property type="entry name" value="L9 N-domain-like"/>
    <property type="match status" value="1"/>
</dbReference>
<protein>
    <recommendedName>
        <fullName evidence="4">Large ribosomal subunit protein bL9m</fullName>
    </recommendedName>
    <alternativeName>
        <fullName evidence="5">39S ribosomal protein L9, mitochondrial</fullName>
    </alternativeName>
</protein>
<dbReference type="GO" id="GO:0003735">
    <property type="term" value="F:structural constituent of ribosome"/>
    <property type="evidence" value="ECO:0007669"/>
    <property type="project" value="InterPro"/>
</dbReference>
<dbReference type="EMBL" id="DS268411">
    <property type="protein sequence ID" value="EFP02834.1"/>
    <property type="molecule type" value="Genomic_DNA"/>
</dbReference>
<dbReference type="GO" id="GO:0005840">
    <property type="term" value="C:ribosome"/>
    <property type="evidence" value="ECO:0007669"/>
    <property type="project" value="UniProtKB-KW"/>
</dbReference>
<dbReference type="HOGENOM" id="CLU_067663_0_0_1"/>
<dbReference type="InterPro" id="IPR036935">
    <property type="entry name" value="Ribosomal_bL9_N_sf"/>
</dbReference>
<dbReference type="eggNOG" id="KOG4607">
    <property type="taxonomic scope" value="Eukaryota"/>
</dbReference>
<dbReference type="FunCoup" id="E3LMP6">
    <property type="interactions" value="2954"/>
</dbReference>
<gene>
    <name evidence="8" type="ORF">CRE_28168</name>
</gene>
<dbReference type="Proteomes" id="UP000008281">
    <property type="component" value="Unassembled WGS sequence"/>
</dbReference>
<name>E3LMP6_CAERE</name>
<dbReference type="GeneID" id="9815413"/>
<keyword evidence="2" id="KW-0689">Ribosomal protein</keyword>
<proteinExistence type="inferred from homology"/>
<keyword evidence="6" id="KW-1133">Transmembrane helix</keyword>
<dbReference type="InterPro" id="IPR020070">
    <property type="entry name" value="Ribosomal_bL9_N"/>
</dbReference>
<reference evidence="8" key="1">
    <citation type="submission" date="2007-07" db="EMBL/GenBank/DDBJ databases">
        <title>PCAP assembly of the Caenorhabditis remanei genome.</title>
        <authorList>
            <consortium name="The Caenorhabditis remanei Sequencing Consortium"/>
            <person name="Wilson R.K."/>
        </authorList>
    </citation>
    <scope>NUCLEOTIDE SEQUENCE [LARGE SCALE GENOMIC DNA]</scope>
    <source>
        <strain evidence="8">PB4641</strain>
    </source>
</reference>
<evidence type="ECO:0000256" key="6">
    <source>
        <dbReference type="SAM" id="Phobius"/>
    </source>
</evidence>
<feature type="domain" description="Ribosomal protein L9" evidence="7">
    <location>
        <begin position="142"/>
        <end position="188"/>
    </location>
</feature>
<dbReference type="STRING" id="31234.E3LMP6"/>
<evidence type="ECO:0000313" key="9">
    <source>
        <dbReference type="Proteomes" id="UP000008281"/>
    </source>
</evidence>
<evidence type="ECO:0000256" key="1">
    <source>
        <dbReference type="ARBA" id="ARBA00010605"/>
    </source>
</evidence>
<keyword evidence="6" id="KW-0812">Transmembrane</keyword>
<dbReference type="GO" id="GO:0006412">
    <property type="term" value="P:translation"/>
    <property type="evidence" value="ECO:0007669"/>
    <property type="project" value="InterPro"/>
</dbReference>
<dbReference type="AlphaFoldDB" id="E3LMP6"/>
<organism evidence="9">
    <name type="scientific">Caenorhabditis remanei</name>
    <name type="common">Caenorhabditis vulgaris</name>
    <dbReference type="NCBI Taxonomy" id="31234"/>
    <lineage>
        <taxon>Eukaryota</taxon>
        <taxon>Metazoa</taxon>
        <taxon>Ecdysozoa</taxon>
        <taxon>Nematoda</taxon>
        <taxon>Chromadorea</taxon>
        <taxon>Rhabditida</taxon>
        <taxon>Rhabditina</taxon>
        <taxon>Rhabditomorpha</taxon>
        <taxon>Rhabditoidea</taxon>
        <taxon>Rhabditidae</taxon>
        <taxon>Peloderinae</taxon>
        <taxon>Caenorhabditis</taxon>
    </lineage>
</organism>
<keyword evidence="9" id="KW-1185">Reference proteome</keyword>